<dbReference type="OrthoDB" id="264603at2759"/>
<dbReference type="SUPFAM" id="SSF49354">
    <property type="entry name" value="PapD-like"/>
    <property type="match status" value="1"/>
</dbReference>
<evidence type="ECO:0000256" key="5">
    <source>
        <dbReference type="ARBA" id="ARBA00023136"/>
    </source>
</evidence>
<organism evidence="9 10">
    <name type="scientific">Hypholoma sublateritium (strain FD-334 SS-4)</name>
    <dbReference type="NCBI Taxonomy" id="945553"/>
    <lineage>
        <taxon>Eukaryota</taxon>
        <taxon>Fungi</taxon>
        <taxon>Dikarya</taxon>
        <taxon>Basidiomycota</taxon>
        <taxon>Agaricomycotina</taxon>
        <taxon>Agaricomycetes</taxon>
        <taxon>Agaricomycetidae</taxon>
        <taxon>Agaricales</taxon>
        <taxon>Agaricineae</taxon>
        <taxon>Strophariaceae</taxon>
        <taxon>Hypholoma</taxon>
    </lineage>
</organism>
<dbReference type="Gene3D" id="2.60.40.10">
    <property type="entry name" value="Immunoglobulins"/>
    <property type="match status" value="1"/>
</dbReference>
<evidence type="ECO:0000256" key="1">
    <source>
        <dbReference type="ARBA" id="ARBA00004211"/>
    </source>
</evidence>
<evidence type="ECO:0000256" key="7">
    <source>
        <dbReference type="SAM" id="MobiDB-lite"/>
    </source>
</evidence>
<feature type="coiled-coil region" evidence="6">
    <location>
        <begin position="303"/>
        <end position="337"/>
    </location>
</feature>
<dbReference type="GO" id="GO:0140506">
    <property type="term" value="F:endoplasmic reticulum-autophagosome adaptor activity"/>
    <property type="evidence" value="ECO:0007669"/>
    <property type="project" value="UniProtKB-ARBA"/>
</dbReference>
<dbReference type="GO" id="GO:0160214">
    <property type="term" value="F:endoplasmic reticulum-plasma membrane adaptor activity"/>
    <property type="evidence" value="ECO:0007669"/>
    <property type="project" value="UniProtKB-ARBA"/>
</dbReference>
<dbReference type="GO" id="GO:0061817">
    <property type="term" value="P:endoplasmic reticulum-plasma membrane tethering"/>
    <property type="evidence" value="ECO:0007669"/>
    <property type="project" value="UniProtKB-ARBA"/>
</dbReference>
<dbReference type="GO" id="GO:0035091">
    <property type="term" value="F:phosphatidylinositol binding"/>
    <property type="evidence" value="ECO:0007669"/>
    <property type="project" value="UniProtKB-ARBA"/>
</dbReference>
<dbReference type="GO" id="GO:0160219">
    <property type="term" value="C:cortical endoplasmic reticulum membrane"/>
    <property type="evidence" value="ECO:0007669"/>
    <property type="project" value="UniProtKB-ARBA"/>
</dbReference>
<evidence type="ECO:0000256" key="4">
    <source>
        <dbReference type="ARBA" id="ARBA00022989"/>
    </source>
</evidence>
<dbReference type="GO" id="GO:0051685">
    <property type="term" value="P:maintenance of ER location"/>
    <property type="evidence" value="ECO:0007669"/>
    <property type="project" value="UniProtKB-ARBA"/>
</dbReference>
<accession>A0A0D2NMQ9</accession>
<feature type="domain" description="MSP" evidence="8">
    <location>
        <begin position="2"/>
        <end position="126"/>
    </location>
</feature>
<dbReference type="AlphaFoldDB" id="A0A0D2NMQ9"/>
<keyword evidence="3" id="KW-0812">Transmembrane</keyword>
<dbReference type="InterPro" id="IPR008962">
    <property type="entry name" value="PapD-like_sf"/>
</dbReference>
<dbReference type="Pfam" id="PF00635">
    <property type="entry name" value="Motile_Sperm"/>
    <property type="match status" value="1"/>
</dbReference>
<dbReference type="FunFam" id="2.60.40.10:FF:000813">
    <property type="entry name" value="Vesicle-associated protein 1-1"/>
    <property type="match status" value="1"/>
</dbReference>
<protein>
    <recommendedName>
        <fullName evidence="8">MSP domain-containing protein</fullName>
    </recommendedName>
</protein>
<reference evidence="10" key="1">
    <citation type="submission" date="2014-04" db="EMBL/GenBank/DDBJ databases">
        <title>Evolutionary Origins and Diversification of the Mycorrhizal Mutualists.</title>
        <authorList>
            <consortium name="DOE Joint Genome Institute"/>
            <consortium name="Mycorrhizal Genomics Consortium"/>
            <person name="Kohler A."/>
            <person name="Kuo A."/>
            <person name="Nagy L.G."/>
            <person name="Floudas D."/>
            <person name="Copeland A."/>
            <person name="Barry K.W."/>
            <person name="Cichocki N."/>
            <person name="Veneault-Fourrey C."/>
            <person name="LaButti K."/>
            <person name="Lindquist E.A."/>
            <person name="Lipzen A."/>
            <person name="Lundell T."/>
            <person name="Morin E."/>
            <person name="Murat C."/>
            <person name="Riley R."/>
            <person name="Ohm R."/>
            <person name="Sun H."/>
            <person name="Tunlid A."/>
            <person name="Henrissat B."/>
            <person name="Grigoriev I.V."/>
            <person name="Hibbett D.S."/>
            <person name="Martin F."/>
        </authorList>
    </citation>
    <scope>NUCLEOTIDE SEQUENCE [LARGE SCALE GENOMIC DNA]</scope>
    <source>
        <strain evidence="10">FD-334 SS-4</strain>
    </source>
</reference>
<dbReference type="InterPro" id="IPR000535">
    <property type="entry name" value="MSP_dom"/>
</dbReference>
<comment type="similarity">
    <text evidence="2">Belongs to the VAMP-associated protein (VAP) (TC 9.B.17) family.</text>
</comment>
<gene>
    <name evidence="9" type="ORF">HYPSUDRAFT_70279</name>
</gene>
<dbReference type="GO" id="GO:0007009">
    <property type="term" value="P:plasma membrane organization"/>
    <property type="evidence" value="ECO:0007669"/>
    <property type="project" value="UniProtKB-ARBA"/>
</dbReference>
<dbReference type="GO" id="GO:0061709">
    <property type="term" value="P:reticulophagy"/>
    <property type="evidence" value="ECO:0007669"/>
    <property type="project" value="UniProtKB-ARBA"/>
</dbReference>
<feature type="compositionally biased region" description="Basic and acidic residues" evidence="7">
    <location>
        <begin position="259"/>
        <end position="272"/>
    </location>
</feature>
<dbReference type="GO" id="GO:0033149">
    <property type="term" value="F:FFAT motif binding"/>
    <property type="evidence" value="ECO:0007669"/>
    <property type="project" value="TreeGrafter"/>
</dbReference>
<dbReference type="OMA" id="FNRPFTQ"/>
<evidence type="ECO:0000256" key="2">
    <source>
        <dbReference type="ARBA" id="ARBA00008932"/>
    </source>
</evidence>
<dbReference type="GO" id="GO:0090158">
    <property type="term" value="P:endoplasmic reticulum membrane organization"/>
    <property type="evidence" value="ECO:0007669"/>
    <property type="project" value="TreeGrafter"/>
</dbReference>
<sequence>MSVSLSPSNALGFKRPLTTLVKRSLTITNNNPQPVAFKVKTTAPKLYCVRPNSGRVEPGESIDVSVMLQALKEEPPLNTKCKDKFLIQSTIITPDKENLALHDIWASPEANEEGKVFQQKLRVTYLPAEGQTLEEEDEPAPVPAQSVLSNTDTAYDTVRAPGNGHAAAPAPAGVPVETHFASASSQSQDPAHDFNARAPTPPLADESMYDNEHSLRGEPVYSIYGRPEDAEPEYVAQAPPVDAAPSPGPVGRELTPEPSHYHAAAEQEHEPEPEPAPVPSQEHTFAPAPAPEPIYITRENPVNEEMFAKFNMAQAEIERLKAQLAALTAQSQSQSELRRRTRRLSDADSAAGADALTAVEDAHVQPEGVPLQVVVVIALGVFVTTYLFF</sequence>
<keyword evidence="10" id="KW-1185">Reference proteome</keyword>
<dbReference type="PANTHER" id="PTHR10809">
    <property type="entry name" value="VESICLE-ASSOCIATED MEMBRANE PROTEIN-ASSOCIATED PROTEIN"/>
    <property type="match status" value="1"/>
</dbReference>
<keyword evidence="5" id="KW-0472">Membrane</keyword>
<feature type="region of interest" description="Disordered" evidence="7">
    <location>
        <begin position="238"/>
        <end position="294"/>
    </location>
</feature>
<dbReference type="Proteomes" id="UP000054270">
    <property type="component" value="Unassembled WGS sequence"/>
</dbReference>
<proteinExistence type="inferred from homology"/>
<dbReference type="GO" id="GO:0001786">
    <property type="term" value="F:phosphatidylserine binding"/>
    <property type="evidence" value="ECO:0007669"/>
    <property type="project" value="UniProtKB-ARBA"/>
</dbReference>
<evidence type="ECO:0000259" key="8">
    <source>
        <dbReference type="PROSITE" id="PS50202"/>
    </source>
</evidence>
<evidence type="ECO:0000256" key="6">
    <source>
        <dbReference type="SAM" id="Coils"/>
    </source>
</evidence>
<dbReference type="STRING" id="945553.A0A0D2NMQ9"/>
<dbReference type="EMBL" id="KN817595">
    <property type="protein sequence ID" value="KJA18016.1"/>
    <property type="molecule type" value="Genomic_DNA"/>
</dbReference>
<dbReference type="GO" id="GO:1902647">
    <property type="term" value="P:negative regulation of 1-phosphatidyl-1D-myo-inositol 4,5-bisphosphate biosynthetic process"/>
    <property type="evidence" value="ECO:0007669"/>
    <property type="project" value="UniProtKB-ARBA"/>
</dbReference>
<comment type="subcellular location">
    <subcellularLocation>
        <location evidence="1">Membrane</location>
        <topology evidence="1">Single-pass type IV membrane protein</topology>
    </subcellularLocation>
</comment>
<evidence type="ECO:0000313" key="9">
    <source>
        <dbReference type="EMBL" id="KJA18016.1"/>
    </source>
</evidence>
<dbReference type="InterPro" id="IPR013783">
    <property type="entry name" value="Ig-like_fold"/>
</dbReference>
<evidence type="ECO:0000313" key="10">
    <source>
        <dbReference type="Proteomes" id="UP000054270"/>
    </source>
</evidence>
<dbReference type="PANTHER" id="PTHR10809:SF6">
    <property type="entry name" value="AT11025P-RELATED"/>
    <property type="match status" value="1"/>
</dbReference>
<dbReference type="PROSITE" id="PS50202">
    <property type="entry name" value="MSP"/>
    <property type="match status" value="1"/>
</dbReference>
<dbReference type="GO" id="GO:0005886">
    <property type="term" value="C:plasma membrane"/>
    <property type="evidence" value="ECO:0007669"/>
    <property type="project" value="TreeGrafter"/>
</dbReference>
<name>A0A0D2NMQ9_HYPSF</name>
<feature type="region of interest" description="Disordered" evidence="7">
    <location>
        <begin position="178"/>
        <end position="209"/>
    </location>
</feature>
<keyword evidence="6" id="KW-0175">Coiled coil</keyword>
<keyword evidence="4" id="KW-1133">Transmembrane helix</keyword>
<evidence type="ECO:0000256" key="3">
    <source>
        <dbReference type="ARBA" id="ARBA00022692"/>
    </source>
</evidence>
<dbReference type="InterPro" id="IPR016763">
    <property type="entry name" value="VAP"/>
</dbReference>